<evidence type="ECO:0000256" key="2">
    <source>
        <dbReference type="ARBA" id="ARBA00022723"/>
    </source>
</evidence>
<evidence type="ECO:0000256" key="4">
    <source>
        <dbReference type="ARBA" id="ARBA00022771"/>
    </source>
</evidence>
<keyword evidence="5" id="KW-0862">Zinc</keyword>
<keyword evidence="6" id="KW-0539">Nucleus</keyword>
<dbReference type="EMBL" id="MU001951">
    <property type="protein sequence ID" value="KAF2792873.1"/>
    <property type="molecule type" value="Genomic_DNA"/>
</dbReference>
<protein>
    <recommendedName>
        <fullName evidence="8">C2H2-type domain-containing protein</fullName>
    </recommendedName>
</protein>
<accession>A0A6A6XA25</accession>
<keyword evidence="3" id="KW-0677">Repeat</keyword>
<comment type="subcellular location">
    <subcellularLocation>
        <location evidence="1">Nucleus</location>
    </subcellularLocation>
</comment>
<dbReference type="InterPro" id="IPR013087">
    <property type="entry name" value="Znf_C2H2_type"/>
</dbReference>
<evidence type="ECO:0000313" key="10">
    <source>
        <dbReference type="Proteomes" id="UP000799757"/>
    </source>
</evidence>
<gene>
    <name evidence="9" type="ORF">K505DRAFT_48715</name>
</gene>
<evidence type="ECO:0000256" key="6">
    <source>
        <dbReference type="ARBA" id="ARBA00023242"/>
    </source>
</evidence>
<dbReference type="SUPFAM" id="SSF57667">
    <property type="entry name" value="beta-beta-alpha zinc fingers"/>
    <property type="match status" value="1"/>
</dbReference>
<evidence type="ECO:0000256" key="7">
    <source>
        <dbReference type="PROSITE-ProRule" id="PRU00042"/>
    </source>
</evidence>
<dbReference type="PROSITE" id="PS50157">
    <property type="entry name" value="ZINC_FINGER_C2H2_2"/>
    <property type="match status" value="2"/>
</dbReference>
<dbReference type="Proteomes" id="UP000799757">
    <property type="component" value="Unassembled WGS sequence"/>
</dbReference>
<sequence length="150" mass="17392">MPSETLDASFFPPFPGDWSLFGNTSTDIESQNPNESTTLSADHDSHICKHCGKIFPRQCDLNKHMKLHIRPYRCLVKDCPKSWSGFIQQSHLDRHMNAVHREQLSESVEYHCPKENCRMQTWRKDGMTRHIKTQHPGEQGEPIRKIVTHG</sequence>
<dbReference type="SMART" id="SM00355">
    <property type="entry name" value="ZnF_C2H2"/>
    <property type="match status" value="3"/>
</dbReference>
<dbReference type="OrthoDB" id="8922241at2759"/>
<dbReference type="GO" id="GO:0008270">
    <property type="term" value="F:zinc ion binding"/>
    <property type="evidence" value="ECO:0007669"/>
    <property type="project" value="UniProtKB-KW"/>
</dbReference>
<dbReference type="PANTHER" id="PTHR10032:SF272">
    <property type="entry name" value="OVO-LIKE ZINC FINGER 1A-RELATED"/>
    <property type="match status" value="1"/>
</dbReference>
<dbReference type="GO" id="GO:0000981">
    <property type="term" value="F:DNA-binding transcription factor activity, RNA polymerase II-specific"/>
    <property type="evidence" value="ECO:0007669"/>
    <property type="project" value="TreeGrafter"/>
</dbReference>
<organism evidence="9 10">
    <name type="scientific">Melanomma pulvis-pyrius CBS 109.77</name>
    <dbReference type="NCBI Taxonomy" id="1314802"/>
    <lineage>
        <taxon>Eukaryota</taxon>
        <taxon>Fungi</taxon>
        <taxon>Dikarya</taxon>
        <taxon>Ascomycota</taxon>
        <taxon>Pezizomycotina</taxon>
        <taxon>Dothideomycetes</taxon>
        <taxon>Pleosporomycetidae</taxon>
        <taxon>Pleosporales</taxon>
        <taxon>Melanommataceae</taxon>
        <taxon>Melanomma</taxon>
    </lineage>
</organism>
<evidence type="ECO:0000313" key="9">
    <source>
        <dbReference type="EMBL" id="KAF2792873.1"/>
    </source>
</evidence>
<name>A0A6A6XA25_9PLEO</name>
<evidence type="ECO:0000259" key="8">
    <source>
        <dbReference type="PROSITE" id="PS50157"/>
    </source>
</evidence>
<dbReference type="GO" id="GO:0000978">
    <property type="term" value="F:RNA polymerase II cis-regulatory region sequence-specific DNA binding"/>
    <property type="evidence" value="ECO:0007669"/>
    <property type="project" value="TreeGrafter"/>
</dbReference>
<dbReference type="AlphaFoldDB" id="A0A6A6XA25"/>
<feature type="domain" description="C2H2-type" evidence="8">
    <location>
        <begin position="46"/>
        <end position="68"/>
    </location>
</feature>
<dbReference type="GO" id="GO:0005634">
    <property type="term" value="C:nucleus"/>
    <property type="evidence" value="ECO:0007669"/>
    <property type="project" value="UniProtKB-SubCell"/>
</dbReference>
<feature type="domain" description="C2H2-type" evidence="8">
    <location>
        <begin position="110"/>
        <end position="140"/>
    </location>
</feature>
<evidence type="ECO:0000256" key="5">
    <source>
        <dbReference type="ARBA" id="ARBA00022833"/>
    </source>
</evidence>
<dbReference type="InterPro" id="IPR036236">
    <property type="entry name" value="Znf_C2H2_sf"/>
</dbReference>
<evidence type="ECO:0000256" key="1">
    <source>
        <dbReference type="ARBA" id="ARBA00004123"/>
    </source>
</evidence>
<proteinExistence type="predicted"/>
<dbReference type="Gene3D" id="3.30.160.60">
    <property type="entry name" value="Classic Zinc Finger"/>
    <property type="match status" value="1"/>
</dbReference>
<keyword evidence="4 7" id="KW-0863">Zinc-finger</keyword>
<keyword evidence="2" id="KW-0479">Metal-binding</keyword>
<keyword evidence="10" id="KW-1185">Reference proteome</keyword>
<dbReference type="InterPro" id="IPR027756">
    <property type="entry name" value="Ovo-like"/>
</dbReference>
<dbReference type="PROSITE" id="PS00028">
    <property type="entry name" value="ZINC_FINGER_C2H2_1"/>
    <property type="match status" value="1"/>
</dbReference>
<dbReference type="PANTHER" id="PTHR10032">
    <property type="entry name" value="ZINC FINGER PROTEIN WITH KRAB AND SCAN DOMAINS"/>
    <property type="match status" value="1"/>
</dbReference>
<reference evidence="9" key="1">
    <citation type="journal article" date="2020" name="Stud. Mycol.">
        <title>101 Dothideomycetes genomes: a test case for predicting lifestyles and emergence of pathogens.</title>
        <authorList>
            <person name="Haridas S."/>
            <person name="Albert R."/>
            <person name="Binder M."/>
            <person name="Bloem J."/>
            <person name="Labutti K."/>
            <person name="Salamov A."/>
            <person name="Andreopoulos B."/>
            <person name="Baker S."/>
            <person name="Barry K."/>
            <person name="Bills G."/>
            <person name="Bluhm B."/>
            <person name="Cannon C."/>
            <person name="Castanera R."/>
            <person name="Culley D."/>
            <person name="Daum C."/>
            <person name="Ezra D."/>
            <person name="Gonzalez J."/>
            <person name="Henrissat B."/>
            <person name="Kuo A."/>
            <person name="Liang C."/>
            <person name="Lipzen A."/>
            <person name="Lutzoni F."/>
            <person name="Magnuson J."/>
            <person name="Mondo S."/>
            <person name="Nolan M."/>
            <person name="Ohm R."/>
            <person name="Pangilinan J."/>
            <person name="Park H.-J."/>
            <person name="Ramirez L."/>
            <person name="Alfaro M."/>
            <person name="Sun H."/>
            <person name="Tritt A."/>
            <person name="Yoshinaga Y."/>
            <person name="Zwiers L.-H."/>
            <person name="Turgeon B."/>
            <person name="Goodwin S."/>
            <person name="Spatafora J."/>
            <person name="Crous P."/>
            <person name="Grigoriev I."/>
        </authorList>
    </citation>
    <scope>NUCLEOTIDE SEQUENCE</scope>
    <source>
        <strain evidence="9">CBS 109.77</strain>
    </source>
</reference>
<evidence type="ECO:0000256" key="3">
    <source>
        <dbReference type="ARBA" id="ARBA00022737"/>
    </source>
</evidence>